<keyword evidence="6" id="KW-0547">Nucleotide-binding</keyword>
<dbReference type="Proteomes" id="UP000054558">
    <property type="component" value="Unassembled WGS sequence"/>
</dbReference>
<keyword evidence="5" id="KW-0548">Nucleotidyltransferase</keyword>
<dbReference type="Gene3D" id="3.30.40.10">
    <property type="entry name" value="Zinc/RING finger domain, C3HC4 (zinc finger)"/>
    <property type="match status" value="1"/>
</dbReference>
<keyword evidence="9" id="KW-0539">Nucleus</keyword>
<dbReference type="PANTHER" id="PTHR10367:SF17">
    <property type="entry name" value="MRNA-CAPPING ENZYME"/>
    <property type="match status" value="1"/>
</dbReference>
<dbReference type="SUPFAM" id="SSF56091">
    <property type="entry name" value="DNA ligase/mRNA capping enzyme, catalytic domain"/>
    <property type="match status" value="1"/>
</dbReference>
<comment type="catalytic activity">
    <reaction evidence="10">
        <text>a 5'-end diphospho-ribonucleoside in mRNA + GTP + H(+) = a 5'-end (5'-triphosphoguanosine)-ribonucleoside in mRNA + diphosphate</text>
        <dbReference type="Rhea" id="RHEA:67012"/>
        <dbReference type="Rhea" id="RHEA-COMP:17165"/>
        <dbReference type="Rhea" id="RHEA-COMP:17166"/>
        <dbReference type="ChEBI" id="CHEBI:15378"/>
        <dbReference type="ChEBI" id="CHEBI:33019"/>
        <dbReference type="ChEBI" id="CHEBI:37565"/>
        <dbReference type="ChEBI" id="CHEBI:167616"/>
        <dbReference type="ChEBI" id="CHEBI:167617"/>
        <dbReference type="EC" id="2.7.7.50"/>
    </reaction>
    <physiologicalReaction direction="left-to-right" evidence="10">
        <dbReference type="Rhea" id="RHEA:67013"/>
    </physiologicalReaction>
</comment>
<protein>
    <recommendedName>
        <fullName evidence="2">mRNA guanylyltransferase</fullName>
        <ecNumber evidence="2">2.7.7.50</ecNumber>
    </recommendedName>
</protein>
<evidence type="ECO:0000259" key="13">
    <source>
        <dbReference type="PROSITE" id="PS50089"/>
    </source>
</evidence>
<evidence type="ECO:0000256" key="6">
    <source>
        <dbReference type="ARBA" id="ARBA00022741"/>
    </source>
</evidence>
<evidence type="ECO:0000256" key="2">
    <source>
        <dbReference type="ARBA" id="ARBA00012475"/>
    </source>
</evidence>
<dbReference type="OrthoDB" id="8062037at2759"/>
<evidence type="ECO:0000256" key="10">
    <source>
        <dbReference type="ARBA" id="ARBA00044624"/>
    </source>
</evidence>
<keyword evidence="11" id="KW-0479">Metal-binding</keyword>
<accession>A0A1Y1IFV8</accession>
<dbReference type="SUPFAM" id="SSF57850">
    <property type="entry name" value="RING/U-box"/>
    <property type="match status" value="1"/>
</dbReference>
<dbReference type="InterPro" id="IPR051029">
    <property type="entry name" value="mRNA_Capping_Enz/RNA_Phosphat"/>
</dbReference>
<dbReference type="EMBL" id="DF237505">
    <property type="protein sequence ID" value="GAQ89724.1"/>
    <property type="molecule type" value="Genomic_DNA"/>
</dbReference>
<dbReference type="Gene3D" id="2.40.50.140">
    <property type="entry name" value="Nucleic acid-binding proteins"/>
    <property type="match status" value="1"/>
</dbReference>
<name>A0A1Y1IFV8_KLENI</name>
<keyword evidence="4" id="KW-0808">Transferase</keyword>
<dbReference type="GO" id="GO:0005634">
    <property type="term" value="C:nucleus"/>
    <property type="evidence" value="ECO:0007669"/>
    <property type="project" value="UniProtKB-SubCell"/>
</dbReference>
<feature type="region of interest" description="Disordered" evidence="12">
    <location>
        <begin position="279"/>
        <end position="323"/>
    </location>
</feature>
<keyword evidence="3" id="KW-0507">mRNA processing</keyword>
<dbReference type="SUPFAM" id="SSF50249">
    <property type="entry name" value="Nucleic acid-binding proteins"/>
    <property type="match status" value="1"/>
</dbReference>
<dbReference type="AlphaFoldDB" id="A0A1Y1IFV8"/>
<feature type="compositionally biased region" description="Acidic residues" evidence="12">
    <location>
        <begin position="296"/>
        <end position="323"/>
    </location>
</feature>
<evidence type="ECO:0000256" key="4">
    <source>
        <dbReference type="ARBA" id="ARBA00022679"/>
    </source>
</evidence>
<dbReference type="PANTHER" id="PTHR10367">
    <property type="entry name" value="MRNA-CAPPING ENZYME"/>
    <property type="match status" value="1"/>
</dbReference>
<evidence type="ECO:0000256" key="8">
    <source>
        <dbReference type="ARBA" id="ARBA00023134"/>
    </source>
</evidence>
<keyword evidence="8" id="KW-0342">GTP-binding</keyword>
<evidence type="ECO:0000313" key="14">
    <source>
        <dbReference type="EMBL" id="GAQ89724.1"/>
    </source>
</evidence>
<dbReference type="InterPro" id="IPR001841">
    <property type="entry name" value="Znf_RING"/>
</dbReference>
<dbReference type="SMART" id="SM00184">
    <property type="entry name" value="RING"/>
    <property type="match status" value="1"/>
</dbReference>
<evidence type="ECO:0000313" key="15">
    <source>
        <dbReference type="Proteomes" id="UP000054558"/>
    </source>
</evidence>
<evidence type="ECO:0000256" key="3">
    <source>
        <dbReference type="ARBA" id="ARBA00022664"/>
    </source>
</evidence>
<dbReference type="GO" id="GO:0006370">
    <property type="term" value="P:7-methylguanosine mRNA capping"/>
    <property type="evidence" value="ECO:0007669"/>
    <property type="project" value="UniProtKB-KW"/>
</dbReference>
<dbReference type="InterPro" id="IPR001339">
    <property type="entry name" value="mRNA_cap_enzyme_adenylation"/>
</dbReference>
<proteinExistence type="predicted"/>
<dbReference type="InterPro" id="IPR013846">
    <property type="entry name" value="mRNA_cap_enzyme_C"/>
</dbReference>
<sequence>MSRAADLRVQAMNKVVDVVHCFKDAYIYGGYVRDYVMNGETPRDLDIVMPCRDKAVTFKRFLSTEFSLEQLAGKENYDFMGKGVSYEKHRVTLKKGESTMSFEIDITIKKREELVSIAHDFTCNMLYFWRSGIELLHQPVSIDGLCSPFLHVRRQLANREFSLVSDSFPQALTDADKYKYVKKLIGRAEAMVRRGWTFVRLPGSFEVNRFERFQKSRALDEITECSICKLDFSREDVCVMTDCAHLFHTACLTKWLETGRSKISCPNCRSEHLFLKKADAKPHPVEPARSDRIEAEELPSDWDESEYEEEEDEDDPDYTDNSDVEEIDGMLISVSDDNPGRDSSKTDGIRKLLCAKGETVSLVDRAYNMTKVHASEGPEFRATVLDGELIGERIFLVFDAVVVSGQVVGVSELLPRLDAARRWVDEHANRLDGLQVKVKRMLPWKDAKDFALRMYDRAGTDGLLFTPAVPLLQRHQVPTLKWKKKEDITVDFLVFPRYELKVLDRGQLVSVGTGVGRPGITKTRVDIDLRKGKNPIVECIWHPGSNAWRMKKIRTDKDQPNSMLTFRNSLKNLSEDIKLEELFD</sequence>
<dbReference type="Gene3D" id="3.30.470.30">
    <property type="entry name" value="DNA ligase/mRNA capping enzyme"/>
    <property type="match status" value="1"/>
</dbReference>
<dbReference type="GO" id="GO:0004484">
    <property type="term" value="F:mRNA guanylyltransferase activity"/>
    <property type="evidence" value="ECO:0007669"/>
    <property type="project" value="UniProtKB-EC"/>
</dbReference>
<evidence type="ECO:0000256" key="1">
    <source>
        <dbReference type="ARBA" id="ARBA00004123"/>
    </source>
</evidence>
<dbReference type="Pfam" id="PF13639">
    <property type="entry name" value="zf-RING_2"/>
    <property type="match status" value="1"/>
</dbReference>
<keyword evidence="11" id="KW-0862">Zinc</keyword>
<dbReference type="InterPro" id="IPR013083">
    <property type="entry name" value="Znf_RING/FYVE/PHD"/>
</dbReference>
<evidence type="ECO:0000256" key="7">
    <source>
        <dbReference type="ARBA" id="ARBA00023042"/>
    </source>
</evidence>
<dbReference type="GO" id="GO:0005525">
    <property type="term" value="F:GTP binding"/>
    <property type="evidence" value="ECO:0007669"/>
    <property type="project" value="UniProtKB-KW"/>
</dbReference>
<dbReference type="GO" id="GO:0005524">
    <property type="term" value="F:ATP binding"/>
    <property type="evidence" value="ECO:0007669"/>
    <property type="project" value="InterPro"/>
</dbReference>
<evidence type="ECO:0000256" key="5">
    <source>
        <dbReference type="ARBA" id="ARBA00022695"/>
    </source>
</evidence>
<dbReference type="GO" id="GO:0008270">
    <property type="term" value="F:zinc ion binding"/>
    <property type="evidence" value="ECO:0007669"/>
    <property type="project" value="UniProtKB-KW"/>
</dbReference>
<dbReference type="InterPro" id="IPR012340">
    <property type="entry name" value="NA-bd_OB-fold"/>
</dbReference>
<gene>
    <name evidence="14" type="ORF">KFL_005560030</name>
</gene>
<evidence type="ECO:0000256" key="9">
    <source>
        <dbReference type="ARBA" id="ARBA00023242"/>
    </source>
</evidence>
<dbReference type="EC" id="2.7.7.50" evidence="2"/>
<dbReference type="SMART" id="SM01197">
    <property type="entry name" value="FANCL_C"/>
    <property type="match status" value="1"/>
</dbReference>
<keyword evidence="7" id="KW-0506">mRNA capping</keyword>
<keyword evidence="15" id="KW-1185">Reference proteome</keyword>
<feature type="domain" description="RING-type" evidence="13">
    <location>
        <begin position="225"/>
        <end position="269"/>
    </location>
</feature>
<evidence type="ECO:0000256" key="12">
    <source>
        <dbReference type="SAM" id="MobiDB-lite"/>
    </source>
</evidence>
<dbReference type="Gene3D" id="3.30.460.10">
    <property type="entry name" value="Beta Polymerase, domain 2"/>
    <property type="match status" value="1"/>
</dbReference>
<dbReference type="STRING" id="105231.A0A1Y1IFV8"/>
<keyword evidence="11" id="KW-0863">Zinc-finger</keyword>
<organism evidence="14 15">
    <name type="scientific">Klebsormidium nitens</name>
    <name type="common">Green alga</name>
    <name type="synonym">Ulothrix nitens</name>
    <dbReference type="NCBI Taxonomy" id="105231"/>
    <lineage>
        <taxon>Eukaryota</taxon>
        <taxon>Viridiplantae</taxon>
        <taxon>Streptophyta</taxon>
        <taxon>Klebsormidiophyceae</taxon>
        <taxon>Klebsormidiales</taxon>
        <taxon>Klebsormidiaceae</taxon>
        <taxon>Klebsormidium</taxon>
    </lineage>
</organism>
<dbReference type="Pfam" id="PF01331">
    <property type="entry name" value="mRNA_cap_enzyme"/>
    <property type="match status" value="1"/>
</dbReference>
<comment type="subcellular location">
    <subcellularLocation>
        <location evidence="1">Nucleus</location>
    </subcellularLocation>
</comment>
<dbReference type="Pfam" id="PF03919">
    <property type="entry name" value="mRNA_cap_C"/>
    <property type="match status" value="1"/>
</dbReference>
<reference evidence="14 15" key="1">
    <citation type="journal article" date="2014" name="Nat. Commun.">
        <title>Klebsormidium flaccidum genome reveals primary factors for plant terrestrial adaptation.</title>
        <authorList>
            <person name="Hori K."/>
            <person name="Maruyama F."/>
            <person name="Fujisawa T."/>
            <person name="Togashi T."/>
            <person name="Yamamoto N."/>
            <person name="Seo M."/>
            <person name="Sato S."/>
            <person name="Yamada T."/>
            <person name="Mori H."/>
            <person name="Tajima N."/>
            <person name="Moriyama T."/>
            <person name="Ikeuchi M."/>
            <person name="Watanabe M."/>
            <person name="Wada H."/>
            <person name="Kobayashi K."/>
            <person name="Saito M."/>
            <person name="Masuda T."/>
            <person name="Sasaki-Sekimoto Y."/>
            <person name="Mashiguchi K."/>
            <person name="Awai K."/>
            <person name="Shimojima M."/>
            <person name="Masuda S."/>
            <person name="Iwai M."/>
            <person name="Nobusawa T."/>
            <person name="Narise T."/>
            <person name="Kondo S."/>
            <person name="Saito H."/>
            <person name="Sato R."/>
            <person name="Murakawa M."/>
            <person name="Ihara Y."/>
            <person name="Oshima-Yamada Y."/>
            <person name="Ohtaka K."/>
            <person name="Satoh M."/>
            <person name="Sonobe K."/>
            <person name="Ishii M."/>
            <person name="Ohtani R."/>
            <person name="Kanamori-Sato M."/>
            <person name="Honoki R."/>
            <person name="Miyazaki D."/>
            <person name="Mochizuki H."/>
            <person name="Umetsu J."/>
            <person name="Higashi K."/>
            <person name="Shibata D."/>
            <person name="Kamiya Y."/>
            <person name="Sato N."/>
            <person name="Nakamura Y."/>
            <person name="Tabata S."/>
            <person name="Ida S."/>
            <person name="Kurokawa K."/>
            <person name="Ohta H."/>
        </authorList>
    </citation>
    <scope>NUCLEOTIDE SEQUENCE [LARGE SCALE GENOMIC DNA]</scope>
    <source>
        <strain evidence="14 15">NIES-2285</strain>
    </source>
</reference>
<feature type="compositionally biased region" description="Basic and acidic residues" evidence="12">
    <location>
        <begin position="279"/>
        <end position="295"/>
    </location>
</feature>
<dbReference type="PROSITE" id="PS50089">
    <property type="entry name" value="ZF_RING_2"/>
    <property type="match status" value="1"/>
</dbReference>
<dbReference type="InterPro" id="IPR043519">
    <property type="entry name" value="NT_sf"/>
</dbReference>
<evidence type="ECO:0000256" key="11">
    <source>
        <dbReference type="PROSITE-ProRule" id="PRU00175"/>
    </source>
</evidence>